<dbReference type="AlphaFoldDB" id="S3DY93"/>
<evidence type="ECO:0000313" key="2">
    <source>
        <dbReference type="Proteomes" id="UP000016922"/>
    </source>
</evidence>
<accession>S3DY93</accession>
<sequence>MSNSPLRVVIRVCVTDIPANPQERVYRLGCDFAEQILRRPYNNNLRDDCHDAMHFLPNCESENSLRAWFVYDFNVTEPLDKTQVLTISHAVYHATRQGEPWWVRSLRRGKLVS</sequence>
<dbReference type="EMBL" id="KE145352">
    <property type="protein sequence ID" value="EPE36891.1"/>
    <property type="molecule type" value="Genomic_DNA"/>
</dbReference>
<evidence type="ECO:0000313" key="1">
    <source>
        <dbReference type="EMBL" id="EPE36891.1"/>
    </source>
</evidence>
<dbReference type="OrthoDB" id="4297596at2759"/>
<dbReference type="RefSeq" id="XP_008076206.1">
    <property type="nucleotide sequence ID" value="XM_008078015.1"/>
</dbReference>
<reference evidence="1 2" key="1">
    <citation type="journal article" date="2013" name="BMC Genomics">
        <title>Genomics-driven discovery of the pneumocandin biosynthetic gene cluster in the fungus Glarea lozoyensis.</title>
        <authorList>
            <person name="Chen L."/>
            <person name="Yue Q."/>
            <person name="Zhang X."/>
            <person name="Xiang M."/>
            <person name="Wang C."/>
            <person name="Li S."/>
            <person name="Che Y."/>
            <person name="Ortiz-Lopez F.J."/>
            <person name="Bills G.F."/>
            <person name="Liu X."/>
            <person name="An Z."/>
        </authorList>
    </citation>
    <scope>NUCLEOTIDE SEQUENCE [LARGE SCALE GENOMIC DNA]</scope>
    <source>
        <strain evidence="2">ATCC 20868 / MF5171</strain>
    </source>
</reference>
<gene>
    <name evidence="1" type="ORF">GLAREA_09054</name>
</gene>
<dbReference type="HOGENOM" id="CLU_131039_0_0_1"/>
<keyword evidence="2" id="KW-1185">Reference proteome</keyword>
<dbReference type="Proteomes" id="UP000016922">
    <property type="component" value="Unassembled WGS sequence"/>
</dbReference>
<dbReference type="GeneID" id="19468102"/>
<name>S3DY93_GLAL2</name>
<dbReference type="OMA" id="RIVIYAC"/>
<organism evidence="1 2">
    <name type="scientific">Glarea lozoyensis (strain ATCC 20868 / MF5171)</name>
    <dbReference type="NCBI Taxonomy" id="1116229"/>
    <lineage>
        <taxon>Eukaryota</taxon>
        <taxon>Fungi</taxon>
        <taxon>Dikarya</taxon>
        <taxon>Ascomycota</taxon>
        <taxon>Pezizomycotina</taxon>
        <taxon>Leotiomycetes</taxon>
        <taxon>Helotiales</taxon>
        <taxon>Helotiaceae</taxon>
        <taxon>Glarea</taxon>
    </lineage>
</organism>
<protein>
    <submittedName>
        <fullName evidence="1">Uncharacterized protein</fullName>
    </submittedName>
</protein>
<dbReference type="KEGG" id="glz:GLAREA_09054"/>
<proteinExistence type="predicted"/>